<dbReference type="InterPro" id="IPR014030">
    <property type="entry name" value="Ketoacyl_synth_N"/>
</dbReference>
<dbReference type="PANTHER" id="PTHR43775:SF37">
    <property type="entry name" value="SI:DKEY-61P9.11"/>
    <property type="match status" value="1"/>
</dbReference>
<dbReference type="PANTHER" id="PTHR43775">
    <property type="entry name" value="FATTY ACID SYNTHASE"/>
    <property type="match status" value="1"/>
</dbReference>
<evidence type="ECO:0000313" key="6">
    <source>
        <dbReference type="Proteomes" id="UP000800036"/>
    </source>
</evidence>
<evidence type="ECO:0000256" key="2">
    <source>
        <dbReference type="ARBA" id="ARBA00022553"/>
    </source>
</evidence>
<dbReference type="OrthoDB" id="3788032at2759"/>
<keyword evidence="3" id="KW-0812">Transmembrane</keyword>
<accession>A0A6A5URS9</accession>
<protein>
    <recommendedName>
        <fullName evidence="4">Ketosynthase family 3 (KS3) domain-containing protein</fullName>
    </recommendedName>
</protein>
<feature type="domain" description="Ketosynthase family 3 (KS3)" evidence="4">
    <location>
        <begin position="96"/>
        <end position="333"/>
    </location>
</feature>
<dbReference type="Proteomes" id="UP000800036">
    <property type="component" value="Unassembled WGS sequence"/>
</dbReference>
<evidence type="ECO:0000256" key="3">
    <source>
        <dbReference type="SAM" id="Phobius"/>
    </source>
</evidence>
<keyword evidence="1" id="KW-0596">Phosphopantetheine</keyword>
<dbReference type="SUPFAM" id="SSF53901">
    <property type="entry name" value="Thiolase-like"/>
    <property type="match status" value="1"/>
</dbReference>
<dbReference type="InterPro" id="IPR016039">
    <property type="entry name" value="Thiolase-like"/>
</dbReference>
<keyword evidence="3" id="KW-1133">Transmembrane helix</keyword>
<dbReference type="InterPro" id="IPR050091">
    <property type="entry name" value="PKS_NRPS_Biosynth_Enz"/>
</dbReference>
<name>A0A6A5URS9_9PLEO</name>
<keyword evidence="6" id="KW-1185">Reference proteome</keyword>
<evidence type="ECO:0000313" key="5">
    <source>
        <dbReference type="EMBL" id="KAF1967354.1"/>
    </source>
</evidence>
<feature type="transmembrane region" description="Helical" evidence="3">
    <location>
        <begin position="258"/>
        <end position="276"/>
    </location>
</feature>
<sequence length="348" mass="38260">MSISGDKGAKCGREYFASAVQRDYAYFSASALRTSFSVSAEPRDDCDTTLSAFLGDDDKKTTAVETVAEFCALDKKTVTAHATSREGEIAMMSGNIAIVGIAGRWPGGDNTPEWFRELLQEDMDGSKVPCDRFDTAEYPMNKQSRNSWSHGKLLEGGHKFDPRFFNISPQETASLDPQHRIVMAAAYESLEAPKILSDDERPRSHTRTAVVMTGFIAAAGAALYGSSHAISSRSTHMTVPQHDKTTLDLPSFQVLRHLGSDILPLAVFTASTTTIYHLNRHHRYQDHFLLAGIVVGALVGMGVYKDLQDMMFKVVPWSILVALVSSMISYGGLERREKRGLGERNGEV</sequence>
<gene>
    <name evidence="5" type="ORF">BU23DRAFT_602914</name>
</gene>
<keyword evidence="2" id="KW-0597">Phosphoprotein</keyword>
<dbReference type="GO" id="GO:0004312">
    <property type="term" value="F:fatty acid synthase activity"/>
    <property type="evidence" value="ECO:0007669"/>
    <property type="project" value="TreeGrafter"/>
</dbReference>
<dbReference type="Gene3D" id="3.40.47.10">
    <property type="match status" value="1"/>
</dbReference>
<dbReference type="InterPro" id="IPR020841">
    <property type="entry name" value="PKS_Beta-ketoAc_synthase_dom"/>
</dbReference>
<feature type="transmembrane region" description="Helical" evidence="3">
    <location>
        <begin position="288"/>
        <end position="304"/>
    </location>
</feature>
<dbReference type="EMBL" id="ML976733">
    <property type="protein sequence ID" value="KAF1967354.1"/>
    <property type="molecule type" value="Genomic_DNA"/>
</dbReference>
<proteinExistence type="predicted"/>
<evidence type="ECO:0000256" key="1">
    <source>
        <dbReference type="ARBA" id="ARBA00022450"/>
    </source>
</evidence>
<dbReference type="AlphaFoldDB" id="A0A6A5URS9"/>
<reference evidence="5" key="1">
    <citation type="journal article" date="2020" name="Stud. Mycol.">
        <title>101 Dothideomycetes genomes: a test case for predicting lifestyles and emergence of pathogens.</title>
        <authorList>
            <person name="Haridas S."/>
            <person name="Albert R."/>
            <person name="Binder M."/>
            <person name="Bloem J."/>
            <person name="Labutti K."/>
            <person name="Salamov A."/>
            <person name="Andreopoulos B."/>
            <person name="Baker S."/>
            <person name="Barry K."/>
            <person name="Bills G."/>
            <person name="Bluhm B."/>
            <person name="Cannon C."/>
            <person name="Castanera R."/>
            <person name="Culley D."/>
            <person name="Daum C."/>
            <person name="Ezra D."/>
            <person name="Gonzalez J."/>
            <person name="Henrissat B."/>
            <person name="Kuo A."/>
            <person name="Liang C."/>
            <person name="Lipzen A."/>
            <person name="Lutzoni F."/>
            <person name="Magnuson J."/>
            <person name="Mondo S."/>
            <person name="Nolan M."/>
            <person name="Ohm R."/>
            <person name="Pangilinan J."/>
            <person name="Park H.-J."/>
            <person name="Ramirez L."/>
            <person name="Alfaro M."/>
            <person name="Sun H."/>
            <person name="Tritt A."/>
            <person name="Yoshinaga Y."/>
            <person name="Zwiers L.-H."/>
            <person name="Turgeon B."/>
            <person name="Goodwin S."/>
            <person name="Spatafora J."/>
            <person name="Crous P."/>
            <person name="Grigoriev I."/>
        </authorList>
    </citation>
    <scope>NUCLEOTIDE SEQUENCE</scope>
    <source>
        <strain evidence="5">CBS 107.79</strain>
    </source>
</reference>
<feature type="transmembrane region" description="Helical" evidence="3">
    <location>
        <begin position="310"/>
        <end position="333"/>
    </location>
</feature>
<evidence type="ECO:0000259" key="4">
    <source>
        <dbReference type="SMART" id="SM00825"/>
    </source>
</evidence>
<feature type="transmembrane region" description="Helical" evidence="3">
    <location>
        <begin position="209"/>
        <end position="230"/>
    </location>
</feature>
<organism evidence="5 6">
    <name type="scientific">Bimuria novae-zelandiae CBS 107.79</name>
    <dbReference type="NCBI Taxonomy" id="1447943"/>
    <lineage>
        <taxon>Eukaryota</taxon>
        <taxon>Fungi</taxon>
        <taxon>Dikarya</taxon>
        <taxon>Ascomycota</taxon>
        <taxon>Pezizomycotina</taxon>
        <taxon>Dothideomycetes</taxon>
        <taxon>Pleosporomycetidae</taxon>
        <taxon>Pleosporales</taxon>
        <taxon>Massarineae</taxon>
        <taxon>Didymosphaeriaceae</taxon>
        <taxon>Bimuria</taxon>
    </lineage>
</organism>
<keyword evidence="3" id="KW-0472">Membrane</keyword>
<dbReference type="Pfam" id="PF00109">
    <property type="entry name" value="ketoacyl-synt"/>
    <property type="match status" value="1"/>
</dbReference>
<dbReference type="SMART" id="SM00825">
    <property type="entry name" value="PKS_KS"/>
    <property type="match status" value="1"/>
</dbReference>
<dbReference type="GO" id="GO:0006633">
    <property type="term" value="P:fatty acid biosynthetic process"/>
    <property type="evidence" value="ECO:0007669"/>
    <property type="project" value="TreeGrafter"/>
</dbReference>